<feature type="compositionally biased region" description="Pro residues" evidence="1">
    <location>
        <begin position="1"/>
        <end position="11"/>
    </location>
</feature>
<accession>A0A139AJ13</accession>
<protein>
    <submittedName>
        <fullName evidence="2">Uncharacterized protein</fullName>
    </submittedName>
</protein>
<feature type="region of interest" description="Disordered" evidence="1">
    <location>
        <begin position="1"/>
        <end position="225"/>
    </location>
</feature>
<dbReference type="Proteomes" id="UP000070544">
    <property type="component" value="Unassembled WGS sequence"/>
</dbReference>
<dbReference type="OrthoDB" id="2287663at2759"/>
<feature type="compositionally biased region" description="Basic and acidic residues" evidence="1">
    <location>
        <begin position="268"/>
        <end position="278"/>
    </location>
</feature>
<feature type="compositionally biased region" description="Basic and acidic residues" evidence="1">
    <location>
        <begin position="26"/>
        <end position="41"/>
    </location>
</feature>
<feature type="compositionally biased region" description="Polar residues" evidence="1">
    <location>
        <begin position="63"/>
        <end position="87"/>
    </location>
</feature>
<dbReference type="EMBL" id="KQ965750">
    <property type="protein sequence ID" value="KXS16792.1"/>
    <property type="molecule type" value="Genomic_DNA"/>
</dbReference>
<feature type="compositionally biased region" description="Basic and acidic residues" evidence="1">
    <location>
        <begin position="106"/>
        <end position="120"/>
    </location>
</feature>
<evidence type="ECO:0000256" key="1">
    <source>
        <dbReference type="SAM" id="MobiDB-lite"/>
    </source>
</evidence>
<keyword evidence="3" id="KW-1185">Reference proteome</keyword>
<proteinExistence type="predicted"/>
<reference evidence="2 3" key="1">
    <citation type="journal article" date="2015" name="Genome Biol. Evol.">
        <title>Phylogenomic analyses indicate that early fungi evolved digesting cell walls of algal ancestors of land plants.</title>
        <authorList>
            <person name="Chang Y."/>
            <person name="Wang S."/>
            <person name="Sekimoto S."/>
            <person name="Aerts A.L."/>
            <person name="Choi C."/>
            <person name="Clum A."/>
            <person name="LaButti K.M."/>
            <person name="Lindquist E.A."/>
            <person name="Yee Ngan C."/>
            <person name="Ohm R.A."/>
            <person name="Salamov A.A."/>
            <person name="Grigoriev I.V."/>
            <person name="Spatafora J.W."/>
            <person name="Berbee M.L."/>
        </authorList>
    </citation>
    <scope>NUCLEOTIDE SEQUENCE [LARGE SCALE GENOMIC DNA]</scope>
    <source>
        <strain evidence="2 3">JEL478</strain>
    </source>
</reference>
<organism evidence="2 3">
    <name type="scientific">Gonapodya prolifera (strain JEL478)</name>
    <name type="common">Monoblepharis prolifera</name>
    <dbReference type="NCBI Taxonomy" id="1344416"/>
    <lineage>
        <taxon>Eukaryota</taxon>
        <taxon>Fungi</taxon>
        <taxon>Fungi incertae sedis</taxon>
        <taxon>Chytridiomycota</taxon>
        <taxon>Chytridiomycota incertae sedis</taxon>
        <taxon>Monoblepharidomycetes</taxon>
        <taxon>Monoblepharidales</taxon>
        <taxon>Gonapodyaceae</taxon>
        <taxon>Gonapodya</taxon>
    </lineage>
</organism>
<feature type="compositionally biased region" description="Polar residues" evidence="1">
    <location>
        <begin position="201"/>
        <end position="211"/>
    </location>
</feature>
<evidence type="ECO:0000313" key="2">
    <source>
        <dbReference type="EMBL" id="KXS16792.1"/>
    </source>
</evidence>
<feature type="region of interest" description="Disordered" evidence="1">
    <location>
        <begin position="262"/>
        <end position="299"/>
    </location>
</feature>
<name>A0A139AJ13_GONPJ</name>
<dbReference type="AlphaFoldDB" id="A0A139AJ13"/>
<evidence type="ECO:0000313" key="3">
    <source>
        <dbReference type="Proteomes" id="UP000070544"/>
    </source>
</evidence>
<sequence>MHSLPPPPPARLRPYAHAPPVSGAQDQRRGDSYRADGERSEGPTSAPDRGQRDNAWPEGRNLSAPTANGSPSRYSPPTNNRTPTNDSQRPHSHERFPAQNGGRNQPRTEEPPRSRQDPSRHYVPSPDSGTLPPARRFEPQPDPPQYPAKTDFQIMGAARRERERLQTASPTPGDRGVRKQGAPRMDPPPSRERKPLPPQEQIFTKTKNNVGASGGPERGDVGRPLVRRKFSLADETNDRGEKLAYGETPMPKRSALDRLGSRLQPGRELAEHGDGLGDKKRHRVMSPPPTGREGTPGKDLTLVTLGKGMIYAIYGKVVTHATHVMHVMDALDVIDVLGVNQLKHGRRTEQNLVDSLLAWVPLPGKTGNGIEWIGKDGIVRPLFGEDGAKAPGDIMTVLILQNSVRIRIGGILKFVDVVMDYCLTP</sequence>
<gene>
    <name evidence="2" type="ORF">M427DRAFT_30911</name>
</gene>